<dbReference type="Gene3D" id="3.30.530.20">
    <property type="match status" value="1"/>
</dbReference>
<dbReference type="InterPro" id="IPR019587">
    <property type="entry name" value="Polyketide_cyclase/dehydratase"/>
</dbReference>
<evidence type="ECO:0008006" key="3">
    <source>
        <dbReference type="Google" id="ProtNLM"/>
    </source>
</evidence>
<dbReference type="Pfam" id="PF10604">
    <property type="entry name" value="Polyketide_cyc2"/>
    <property type="match status" value="1"/>
</dbReference>
<evidence type="ECO:0000313" key="1">
    <source>
        <dbReference type="EMBL" id="GAA3700429.1"/>
    </source>
</evidence>
<dbReference type="RefSeq" id="WP_344811840.1">
    <property type="nucleotide sequence ID" value="NZ_BAAAYX010000004.1"/>
</dbReference>
<proteinExistence type="predicted"/>
<dbReference type="Proteomes" id="UP001500051">
    <property type="component" value="Unassembled WGS sequence"/>
</dbReference>
<accession>A0ABP7D7V7</accession>
<comment type="caution">
    <text evidence="1">The sequence shown here is derived from an EMBL/GenBank/DDBJ whole genome shotgun (WGS) entry which is preliminary data.</text>
</comment>
<keyword evidence="2" id="KW-1185">Reference proteome</keyword>
<name>A0ABP7D7V7_9ACTN</name>
<gene>
    <name evidence="1" type="ORF">GCM10022204_16450</name>
</gene>
<evidence type="ECO:0000313" key="2">
    <source>
        <dbReference type="Proteomes" id="UP001500051"/>
    </source>
</evidence>
<dbReference type="InterPro" id="IPR023393">
    <property type="entry name" value="START-like_dom_sf"/>
</dbReference>
<organism evidence="1 2">
    <name type="scientific">Microlunatus aurantiacus</name>
    <dbReference type="NCBI Taxonomy" id="446786"/>
    <lineage>
        <taxon>Bacteria</taxon>
        <taxon>Bacillati</taxon>
        <taxon>Actinomycetota</taxon>
        <taxon>Actinomycetes</taxon>
        <taxon>Propionibacteriales</taxon>
        <taxon>Propionibacteriaceae</taxon>
        <taxon>Microlunatus</taxon>
    </lineage>
</organism>
<protein>
    <recommendedName>
        <fullName evidence="3">Polyketide cyclase / dehydrase and lipid transport</fullName>
    </recommendedName>
</protein>
<dbReference type="EMBL" id="BAAAYX010000004">
    <property type="protein sequence ID" value="GAA3700429.1"/>
    <property type="molecule type" value="Genomic_DNA"/>
</dbReference>
<dbReference type="SUPFAM" id="SSF55961">
    <property type="entry name" value="Bet v1-like"/>
    <property type="match status" value="1"/>
</dbReference>
<sequence length="159" mass="17865">MTEEMSASRTVPGEVAGTFARVLPMPLPTIFTRWHGPLPPIRSTEGPEPWQTAGQRRRVNLVGPGWMHETLLVVEPPHHFDYRLDGVHGPMRALVAGVEGRWAFAPVPGGTRVTWSWRVTGRAATRWLLPTFARLWQGYAAKVLDDLEQRLGEHLSDDE</sequence>
<reference evidence="2" key="1">
    <citation type="journal article" date="2019" name="Int. J. Syst. Evol. Microbiol.">
        <title>The Global Catalogue of Microorganisms (GCM) 10K type strain sequencing project: providing services to taxonomists for standard genome sequencing and annotation.</title>
        <authorList>
            <consortium name="The Broad Institute Genomics Platform"/>
            <consortium name="The Broad Institute Genome Sequencing Center for Infectious Disease"/>
            <person name="Wu L."/>
            <person name="Ma J."/>
        </authorList>
    </citation>
    <scope>NUCLEOTIDE SEQUENCE [LARGE SCALE GENOMIC DNA]</scope>
    <source>
        <strain evidence="2">JCM 16548</strain>
    </source>
</reference>